<reference evidence="5 6" key="1">
    <citation type="submission" date="2019-06" db="EMBL/GenBank/DDBJ databases">
        <title>Sequencing the genomes of 1000 actinobacteria strains.</title>
        <authorList>
            <person name="Klenk H.-P."/>
        </authorList>
    </citation>
    <scope>NUCLEOTIDE SEQUENCE [LARGE SCALE GENOMIC DNA]</scope>
    <source>
        <strain evidence="5 6">DSM 102200</strain>
    </source>
</reference>
<keyword evidence="2 5" id="KW-0503">Monooxygenase</keyword>
<dbReference type="GO" id="GO:0005829">
    <property type="term" value="C:cytosol"/>
    <property type="evidence" value="ECO:0007669"/>
    <property type="project" value="TreeGrafter"/>
</dbReference>
<dbReference type="EMBL" id="VFOZ01000001">
    <property type="protein sequence ID" value="TQL96110.1"/>
    <property type="molecule type" value="Genomic_DNA"/>
</dbReference>
<protein>
    <submittedName>
        <fullName evidence="5">Alkanesulfonate monooxygenase SsuD/methylene tetrahydromethanopterin reductase-like flavin-dependent oxidoreductase (Luciferase family)</fullName>
    </submittedName>
</protein>
<dbReference type="AlphaFoldDB" id="A0A543CGG9"/>
<dbReference type="PANTHER" id="PTHR30137:SF8">
    <property type="entry name" value="BLR5498 PROTEIN"/>
    <property type="match status" value="1"/>
</dbReference>
<dbReference type="InterPro" id="IPR050766">
    <property type="entry name" value="Bact_Lucif_Oxidored"/>
</dbReference>
<accession>A0A543CGG9</accession>
<sequence>MVGIRFGIFYEHQLPRPWEDGAERRLYRDALEQVEIADRVGFDYVWEVEHHFLEEYSHSSAPEVFLAAASQRTRNIRLGHGIVQVPPPVNHPARVVERVATLDLVSDGRVDLGTGEASSMAELGGFGVPRGEKRAMWEDAMEALARMFVEEPFAGWDSKYLRMPPRNVIPKSLQKPHPPFWVACSRRETIHFAGRKGIGALSFSFTEPEDAGVWVEEYYRLLASEECVPAGFAVNPNVAVVLPMMCHEDEATAIERGIDGAHFFGFALAHYYGTSPHEPGRTSVWDDFVSHREAQGFSREVISADDAPLGVRVTRRGTGSLRGAIGTPAQVAELVRRYEAVGVDQIIFVLQAGPNKHEHICESLELFGEQVIPRFAEGREEKEREKAERLAPAVEAALARRDPPRRQAPYRIDEAAELAHARRTVPTGDRTLGDLLTAGRQALRAKGRRAFARFVSARSDDELERGFGPAAQRAFFAAMVRAFDPETAMGFKGEIEFRLRRAGVETPWTIEITGDRARVRPGAAEDAIIGIRGGVADFLRLVAGEAQPPALVLEGRLEIDGDLAIAPRIGEMFGGPSPY</sequence>
<comment type="caution">
    <text evidence="5">The sequence shown here is derived from an EMBL/GenBank/DDBJ whole genome shotgun (WGS) entry which is preliminary data.</text>
</comment>
<dbReference type="GO" id="GO:0016705">
    <property type="term" value="F:oxidoreductase activity, acting on paired donors, with incorporation or reduction of molecular oxygen"/>
    <property type="evidence" value="ECO:0007669"/>
    <property type="project" value="InterPro"/>
</dbReference>
<keyword evidence="1" id="KW-0560">Oxidoreductase</keyword>
<dbReference type="SUPFAM" id="SSF51679">
    <property type="entry name" value="Bacterial luciferase-like"/>
    <property type="match status" value="1"/>
</dbReference>
<dbReference type="Pfam" id="PF00296">
    <property type="entry name" value="Bac_luciferase"/>
    <property type="match status" value="1"/>
</dbReference>
<feature type="domain" description="SCP2" evidence="4">
    <location>
        <begin position="488"/>
        <end position="570"/>
    </location>
</feature>
<dbReference type="Gene3D" id="3.20.20.30">
    <property type="entry name" value="Luciferase-like domain"/>
    <property type="match status" value="1"/>
</dbReference>
<dbReference type="InterPro" id="IPR011251">
    <property type="entry name" value="Luciferase-like_dom"/>
</dbReference>
<name>A0A543CGG9_9ACTN</name>
<feature type="domain" description="Luciferase-like" evidence="3">
    <location>
        <begin position="22"/>
        <end position="345"/>
    </location>
</feature>
<dbReference type="SUPFAM" id="SSF55718">
    <property type="entry name" value="SCP-like"/>
    <property type="match status" value="1"/>
</dbReference>
<dbReference type="Pfam" id="PF02036">
    <property type="entry name" value="SCP2"/>
    <property type="match status" value="1"/>
</dbReference>
<evidence type="ECO:0000256" key="1">
    <source>
        <dbReference type="ARBA" id="ARBA00023002"/>
    </source>
</evidence>
<dbReference type="Proteomes" id="UP000316096">
    <property type="component" value="Unassembled WGS sequence"/>
</dbReference>
<gene>
    <name evidence="5" type="ORF">FB559_1630</name>
</gene>
<evidence type="ECO:0000259" key="3">
    <source>
        <dbReference type="Pfam" id="PF00296"/>
    </source>
</evidence>
<dbReference type="Gene3D" id="3.30.1050.10">
    <property type="entry name" value="SCP2 sterol-binding domain"/>
    <property type="match status" value="1"/>
</dbReference>
<dbReference type="InterPro" id="IPR036661">
    <property type="entry name" value="Luciferase-like_sf"/>
</dbReference>
<dbReference type="OrthoDB" id="5241801at2"/>
<proteinExistence type="predicted"/>
<evidence type="ECO:0000256" key="2">
    <source>
        <dbReference type="ARBA" id="ARBA00023033"/>
    </source>
</evidence>
<evidence type="ECO:0000259" key="4">
    <source>
        <dbReference type="Pfam" id="PF02036"/>
    </source>
</evidence>
<dbReference type="GO" id="GO:0004497">
    <property type="term" value="F:monooxygenase activity"/>
    <property type="evidence" value="ECO:0007669"/>
    <property type="project" value="UniProtKB-KW"/>
</dbReference>
<dbReference type="InterPro" id="IPR003033">
    <property type="entry name" value="SCP2_sterol-bd_dom"/>
</dbReference>
<dbReference type="PANTHER" id="PTHR30137">
    <property type="entry name" value="LUCIFERASE-LIKE MONOOXYGENASE"/>
    <property type="match status" value="1"/>
</dbReference>
<dbReference type="InterPro" id="IPR036527">
    <property type="entry name" value="SCP2_sterol-bd_dom_sf"/>
</dbReference>
<evidence type="ECO:0000313" key="5">
    <source>
        <dbReference type="EMBL" id="TQL96110.1"/>
    </source>
</evidence>
<keyword evidence="6" id="KW-1185">Reference proteome</keyword>
<evidence type="ECO:0000313" key="6">
    <source>
        <dbReference type="Proteomes" id="UP000316096"/>
    </source>
</evidence>
<organism evidence="5 6">
    <name type="scientific">Actinoallomurus bryophytorum</name>
    <dbReference type="NCBI Taxonomy" id="1490222"/>
    <lineage>
        <taxon>Bacteria</taxon>
        <taxon>Bacillati</taxon>
        <taxon>Actinomycetota</taxon>
        <taxon>Actinomycetes</taxon>
        <taxon>Streptosporangiales</taxon>
        <taxon>Thermomonosporaceae</taxon>
        <taxon>Actinoallomurus</taxon>
    </lineage>
</organism>